<organism evidence="1 2">
    <name type="scientific">Bipolaris oryzae ATCC 44560</name>
    <dbReference type="NCBI Taxonomy" id="930090"/>
    <lineage>
        <taxon>Eukaryota</taxon>
        <taxon>Fungi</taxon>
        <taxon>Dikarya</taxon>
        <taxon>Ascomycota</taxon>
        <taxon>Pezizomycotina</taxon>
        <taxon>Dothideomycetes</taxon>
        <taxon>Pleosporomycetidae</taxon>
        <taxon>Pleosporales</taxon>
        <taxon>Pleosporineae</taxon>
        <taxon>Pleosporaceae</taxon>
        <taxon>Bipolaris</taxon>
    </lineage>
</organism>
<dbReference type="GeneID" id="19118344"/>
<gene>
    <name evidence="1" type="ORF">COCMIDRAFT_103620</name>
</gene>
<dbReference type="HOGENOM" id="CLU_2483200_0_0_1"/>
<evidence type="ECO:0000313" key="1">
    <source>
        <dbReference type="EMBL" id="EUC42377.1"/>
    </source>
</evidence>
<proteinExistence type="predicted"/>
<dbReference type="AlphaFoldDB" id="W6YSF2"/>
<accession>W6YSF2</accession>
<keyword evidence="2" id="KW-1185">Reference proteome</keyword>
<protein>
    <submittedName>
        <fullName evidence="1">Uncharacterized protein</fullName>
    </submittedName>
</protein>
<dbReference type="OrthoDB" id="3693243at2759"/>
<dbReference type="KEGG" id="bor:COCMIDRAFT_103620"/>
<name>W6YSF2_COCMI</name>
<reference evidence="1 2" key="1">
    <citation type="journal article" date="2013" name="PLoS Genet.">
        <title>Comparative genome structure, secondary metabolite, and effector coding capacity across Cochliobolus pathogens.</title>
        <authorList>
            <person name="Condon B.J."/>
            <person name="Leng Y."/>
            <person name="Wu D."/>
            <person name="Bushley K.E."/>
            <person name="Ohm R.A."/>
            <person name="Otillar R."/>
            <person name="Martin J."/>
            <person name="Schackwitz W."/>
            <person name="Grimwood J."/>
            <person name="MohdZainudin N."/>
            <person name="Xue C."/>
            <person name="Wang R."/>
            <person name="Manning V.A."/>
            <person name="Dhillon B."/>
            <person name="Tu Z.J."/>
            <person name="Steffenson B.J."/>
            <person name="Salamov A."/>
            <person name="Sun H."/>
            <person name="Lowry S."/>
            <person name="LaButti K."/>
            <person name="Han J."/>
            <person name="Copeland A."/>
            <person name="Lindquist E."/>
            <person name="Barry K."/>
            <person name="Schmutz J."/>
            <person name="Baker S.E."/>
            <person name="Ciuffetti L.M."/>
            <person name="Grigoriev I.V."/>
            <person name="Zhong S."/>
            <person name="Turgeon B.G."/>
        </authorList>
    </citation>
    <scope>NUCLEOTIDE SEQUENCE [LARGE SCALE GENOMIC DNA]</scope>
    <source>
        <strain evidence="1 2">ATCC 44560</strain>
    </source>
</reference>
<evidence type="ECO:0000313" key="2">
    <source>
        <dbReference type="Proteomes" id="UP000054032"/>
    </source>
</evidence>
<dbReference type="EMBL" id="KI964063">
    <property type="protein sequence ID" value="EUC42377.1"/>
    <property type="molecule type" value="Genomic_DNA"/>
</dbReference>
<dbReference type="Proteomes" id="UP000054032">
    <property type="component" value="Unassembled WGS sequence"/>
</dbReference>
<sequence>MTTVERPALVFDKKVSRHATQLMPSEQPAPVPSPPCPVPVSTYTRRGTLLVANTAASVPFYLCIFPSLVRTKRGACLTKSVPQTPHPSSGAQHFLNLL</sequence>
<dbReference type="RefSeq" id="XP_007691105.1">
    <property type="nucleotide sequence ID" value="XM_007692915.1"/>
</dbReference>